<dbReference type="InterPro" id="IPR001245">
    <property type="entry name" value="Ser-Thr/Tyr_kinase_cat_dom"/>
</dbReference>
<keyword evidence="4" id="KW-0418">Kinase</keyword>
<evidence type="ECO:0000256" key="2">
    <source>
        <dbReference type="SAM" id="SignalP"/>
    </source>
</evidence>
<feature type="transmembrane region" description="Helical" evidence="1">
    <location>
        <begin position="521"/>
        <end position="541"/>
    </location>
</feature>
<dbReference type="InterPro" id="IPR051681">
    <property type="entry name" value="Ser/Thr_Kinases-Pseudokinases"/>
</dbReference>
<keyword evidence="4" id="KW-0808">Transferase</keyword>
<feature type="domain" description="Protein kinase" evidence="3">
    <location>
        <begin position="238"/>
        <end position="507"/>
    </location>
</feature>
<accession>A0A9P6HGA9</accession>
<keyword evidence="1" id="KW-0472">Membrane</keyword>
<name>A0A9P6HGA9_9AGAM</name>
<dbReference type="PANTHER" id="PTHR44329:SF214">
    <property type="entry name" value="PROTEIN KINASE DOMAIN-CONTAINING PROTEIN"/>
    <property type="match status" value="1"/>
</dbReference>
<keyword evidence="1" id="KW-1133">Transmembrane helix</keyword>
<keyword evidence="2" id="KW-0732">Signal</keyword>
<dbReference type="PROSITE" id="PS50011">
    <property type="entry name" value="PROTEIN_KINASE_DOM"/>
    <property type="match status" value="1"/>
</dbReference>
<reference evidence="4" key="1">
    <citation type="journal article" date="2020" name="Nat. Commun.">
        <title>Large-scale genome sequencing of mycorrhizal fungi provides insights into the early evolution of symbiotic traits.</title>
        <authorList>
            <person name="Miyauchi S."/>
            <person name="Kiss E."/>
            <person name="Kuo A."/>
            <person name="Drula E."/>
            <person name="Kohler A."/>
            <person name="Sanchez-Garcia M."/>
            <person name="Morin E."/>
            <person name="Andreopoulos B."/>
            <person name="Barry K.W."/>
            <person name="Bonito G."/>
            <person name="Buee M."/>
            <person name="Carver A."/>
            <person name="Chen C."/>
            <person name="Cichocki N."/>
            <person name="Clum A."/>
            <person name="Culley D."/>
            <person name="Crous P.W."/>
            <person name="Fauchery L."/>
            <person name="Girlanda M."/>
            <person name="Hayes R.D."/>
            <person name="Keri Z."/>
            <person name="LaButti K."/>
            <person name="Lipzen A."/>
            <person name="Lombard V."/>
            <person name="Magnuson J."/>
            <person name="Maillard F."/>
            <person name="Murat C."/>
            <person name="Nolan M."/>
            <person name="Ohm R.A."/>
            <person name="Pangilinan J."/>
            <person name="Pereira M.F."/>
            <person name="Perotto S."/>
            <person name="Peter M."/>
            <person name="Pfister S."/>
            <person name="Riley R."/>
            <person name="Sitrit Y."/>
            <person name="Stielow J.B."/>
            <person name="Szollosi G."/>
            <person name="Zifcakova L."/>
            <person name="Stursova M."/>
            <person name="Spatafora J.W."/>
            <person name="Tedersoo L."/>
            <person name="Vaario L.M."/>
            <person name="Yamada A."/>
            <person name="Yan M."/>
            <person name="Wang P."/>
            <person name="Xu J."/>
            <person name="Bruns T."/>
            <person name="Baldrian P."/>
            <person name="Vilgalys R."/>
            <person name="Dunand C."/>
            <person name="Henrissat B."/>
            <person name="Grigoriev I.V."/>
            <person name="Hibbett D."/>
            <person name="Nagy L.G."/>
            <person name="Martin F.M."/>
        </authorList>
    </citation>
    <scope>NUCLEOTIDE SEQUENCE</scope>
    <source>
        <strain evidence="4">UH-Tt-Lm1</strain>
    </source>
</reference>
<dbReference type="Pfam" id="PF07714">
    <property type="entry name" value="PK_Tyr_Ser-Thr"/>
    <property type="match status" value="1"/>
</dbReference>
<evidence type="ECO:0000313" key="5">
    <source>
        <dbReference type="Proteomes" id="UP000736335"/>
    </source>
</evidence>
<protein>
    <submittedName>
        <fullName evidence="4">Kinase-like domain-containing protein</fullName>
    </submittedName>
</protein>
<evidence type="ECO:0000313" key="4">
    <source>
        <dbReference type="EMBL" id="KAF9786165.1"/>
    </source>
</evidence>
<dbReference type="PROSITE" id="PS00108">
    <property type="entry name" value="PROTEIN_KINASE_ST"/>
    <property type="match status" value="1"/>
</dbReference>
<dbReference type="PANTHER" id="PTHR44329">
    <property type="entry name" value="SERINE/THREONINE-PROTEIN KINASE TNNI3K-RELATED"/>
    <property type="match status" value="1"/>
</dbReference>
<dbReference type="InterPro" id="IPR008271">
    <property type="entry name" value="Ser/Thr_kinase_AS"/>
</dbReference>
<dbReference type="SUPFAM" id="SSF56112">
    <property type="entry name" value="Protein kinase-like (PK-like)"/>
    <property type="match status" value="1"/>
</dbReference>
<dbReference type="SMART" id="SM00220">
    <property type="entry name" value="S_TKc"/>
    <property type="match status" value="1"/>
</dbReference>
<keyword evidence="1" id="KW-0812">Transmembrane</keyword>
<keyword evidence="5" id="KW-1185">Reference proteome</keyword>
<evidence type="ECO:0000256" key="1">
    <source>
        <dbReference type="SAM" id="Phobius"/>
    </source>
</evidence>
<dbReference type="Gene3D" id="1.10.510.10">
    <property type="entry name" value="Transferase(Phosphotransferase) domain 1"/>
    <property type="match status" value="1"/>
</dbReference>
<dbReference type="GO" id="GO:0005524">
    <property type="term" value="F:ATP binding"/>
    <property type="evidence" value="ECO:0007669"/>
    <property type="project" value="InterPro"/>
</dbReference>
<proteinExistence type="predicted"/>
<gene>
    <name evidence="4" type="ORF">BJ322DRAFT_772483</name>
</gene>
<dbReference type="GO" id="GO:0004674">
    <property type="term" value="F:protein serine/threonine kinase activity"/>
    <property type="evidence" value="ECO:0007669"/>
    <property type="project" value="TreeGrafter"/>
</dbReference>
<feature type="signal peptide" evidence="2">
    <location>
        <begin position="1"/>
        <end position="26"/>
    </location>
</feature>
<dbReference type="OrthoDB" id="10252171at2759"/>
<dbReference type="InterPro" id="IPR000719">
    <property type="entry name" value="Prot_kinase_dom"/>
</dbReference>
<organism evidence="4 5">
    <name type="scientific">Thelephora terrestris</name>
    <dbReference type="NCBI Taxonomy" id="56493"/>
    <lineage>
        <taxon>Eukaryota</taxon>
        <taxon>Fungi</taxon>
        <taxon>Dikarya</taxon>
        <taxon>Basidiomycota</taxon>
        <taxon>Agaricomycotina</taxon>
        <taxon>Agaricomycetes</taxon>
        <taxon>Thelephorales</taxon>
        <taxon>Thelephoraceae</taxon>
        <taxon>Thelephora</taxon>
    </lineage>
</organism>
<sequence>MSKIIVSLFNFCIAILNMNAAELALGNEVYRIVSTILALVRDTMIDDEHAMQLSECCFNACETMKGALQGKNPSDLTESEKATMENLERLIHRVECTLRSAASSSPCTKYNQKNVESYMQSIREILSTLQASRFPPGEDHSVGERITTAGHRRLFRSRVTVKELPSLIDAIFSGNKVGETMCCLPVGHAQTFIDVVDEALHAPDLLSGIQNKCLKLLYRTCGHNALLPSTLEVPVCFDRTSNALYRGGYADVWKGKFCAQDVAVKVIRTYSNDDSLKIMKRFCKEVFMWRFLQHPNILPLIGTSMSENRFAMVSEWMPNGNINQFTKSHPEVNRPTLLAGVAKGLIYLHGNGIVHGDLKGANILIDETGQARLADFGLITIVSDSANATSSNSHAHGGTTRWMSPELIDPEYFGFEKSRATKSSDCYALGMVIYETISGNVPFQGYRNHTVSIKVVRGERPRREANFEESLWKMLESCWASKPNDRPSVEDVLRSLEKVSYSREPLAREGLLFRQAIVTFAWQRMFLLFMLILTPIVVYYLTPYMTVYL</sequence>
<comment type="caution">
    <text evidence="4">The sequence shown here is derived from an EMBL/GenBank/DDBJ whole genome shotgun (WGS) entry which is preliminary data.</text>
</comment>
<feature type="chain" id="PRO_5040428524" evidence="2">
    <location>
        <begin position="27"/>
        <end position="549"/>
    </location>
</feature>
<dbReference type="InterPro" id="IPR011009">
    <property type="entry name" value="Kinase-like_dom_sf"/>
</dbReference>
<dbReference type="PRINTS" id="PR00109">
    <property type="entry name" value="TYRKINASE"/>
</dbReference>
<dbReference type="AlphaFoldDB" id="A0A9P6HGA9"/>
<evidence type="ECO:0000259" key="3">
    <source>
        <dbReference type="PROSITE" id="PS50011"/>
    </source>
</evidence>
<dbReference type="Proteomes" id="UP000736335">
    <property type="component" value="Unassembled WGS sequence"/>
</dbReference>
<reference evidence="4" key="2">
    <citation type="submission" date="2020-11" db="EMBL/GenBank/DDBJ databases">
        <authorList>
            <consortium name="DOE Joint Genome Institute"/>
            <person name="Kuo A."/>
            <person name="Miyauchi S."/>
            <person name="Kiss E."/>
            <person name="Drula E."/>
            <person name="Kohler A."/>
            <person name="Sanchez-Garcia M."/>
            <person name="Andreopoulos B."/>
            <person name="Barry K.W."/>
            <person name="Bonito G."/>
            <person name="Buee M."/>
            <person name="Carver A."/>
            <person name="Chen C."/>
            <person name="Cichocki N."/>
            <person name="Clum A."/>
            <person name="Culley D."/>
            <person name="Crous P.W."/>
            <person name="Fauchery L."/>
            <person name="Girlanda M."/>
            <person name="Hayes R."/>
            <person name="Keri Z."/>
            <person name="Labutti K."/>
            <person name="Lipzen A."/>
            <person name="Lombard V."/>
            <person name="Magnuson J."/>
            <person name="Maillard F."/>
            <person name="Morin E."/>
            <person name="Murat C."/>
            <person name="Nolan M."/>
            <person name="Ohm R."/>
            <person name="Pangilinan J."/>
            <person name="Pereira M."/>
            <person name="Perotto S."/>
            <person name="Peter M."/>
            <person name="Riley R."/>
            <person name="Sitrit Y."/>
            <person name="Stielow B."/>
            <person name="Szollosi G."/>
            <person name="Zifcakova L."/>
            <person name="Stursova M."/>
            <person name="Spatafora J.W."/>
            <person name="Tedersoo L."/>
            <person name="Vaario L.-M."/>
            <person name="Yamada A."/>
            <person name="Yan M."/>
            <person name="Wang P."/>
            <person name="Xu J."/>
            <person name="Bruns T."/>
            <person name="Baldrian P."/>
            <person name="Vilgalys R."/>
            <person name="Henrissat B."/>
            <person name="Grigoriev I.V."/>
            <person name="Hibbett D."/>
            <person name="Nagy L.G."/>
            <person name="Martin F.M."/>
        </authorList>
    </citation>
    <scope>NUCLEOTIDE SEQUENCE</scope>
    <source>
        <strain evidence="4">UH-Tt-Lm1</strain>
    </source>
</reference>
<dbReference type="EMBL" id="WIUZ02000006">
    <property type="protein sequence ID" value="KAF9786165.1"/>
    <property type="molecule type" value="Genomic_DNA"/>
</dbReference>